<dbReference type="AlphaFoldDB" id="A0AAE3A2K1"/>
<reference evidence="2 3" key="1">
    <citation type="submission" date="2021-10" db="EMBL/GenBank/DDBJ databases">
        <title>Anaerobic single-cell dispensing facilitates the cultivation of human gut bacteria.</title>
        <authorList>
            <person name="Afrizal A."/>
        </authorList>
    </citation>
    <scope>NUCLEOTIDE SEQUENCE [LARGE SCALE GENOMIC DNA]</scope>
    <source>
        <strain evidence="2 3">CLA-AA-H273</strain>
    </source>
</reference>
<evidence type="ECO:0000256" key="1">
    <source>
        <dbReference type="SAM" id="Phobius"/>
    </source>
</evidence>
<feature type="transmembrane region" description="Helical" evidence="1">
    <location>
        <begin position="88"/>
        <end position="119"/>
    </location>
</feature>
<feature type="transmembrane region" description="Helical" evidence="1">
    <location>
        <begin position="185"/>
        <end position="202"/>
    </location>
</feature>
<organism evidence="2 3">
    <name type="scientific">Waltera acetigignens</name>
    <dbReference type="NCBI Taxonomy" id="2981769"/>
    <lineage>
        <taxon>Bacteria</taxon>
        <taxon>Bacillati</taxon>
        <taxon>Bacillota</taxon>
        <taxon>Clostridia</taxon>
        <taxon>Lachnospirales</taxon>
        <taxon>Lachnospiraceae</taxon>
        <taxon>Waltera</taxon>
    </lineage>
</organism>
<evidence type="ECO:0000313" key="2">
    <source>
        <dbReference type="EMBL" id="MCC2120712.1"/>
    </source>
</evidence>
<protein>
    <submittedName>
        <fullName evidence="2">Uncharacterized protein</fullName>
    </submittedName>
</protein>
<dbReference type="Proteomes" id="UP001197795">
    <property type="component" value="Unassembled WGS sequence"/>
</dbReference>
<dbReference type="EMBL" id="JAJEPV010000041">
    <property type="protein sequence ID" value="MCC2120712.1"/>
    <property type="molecule type" value="Genomic_DNA"/>
</dbReference>
<evidence type="ECO:0000313" key="3">
    <source>
        <dbReference type="Proteomes" id="UP001197795"/>
    </source>
</evidence>
<feature type="transmembrane region" description="Helical" evidence="1">
    <location>
        <begin position="214"/>
        <end position="231"/>
    </location>
</feature>
<comment type="caution">
    <text evidence="2">The sequence shown here is derived from an EMBL/GenBank/DDBJ whole genome shotgun (WGS) entry which is preliminary data.</text>
</comment>
<keyword evidence="1" id="KW-0472">Membrane</keyword>
<gene>
    <name evidence="2" type="ORF">LKD75_14140</name>
</gene>
<name>A0AAE3A2K1_9FIRM</name>
<sequence length="296" mass="33265">MESTFIILTQIITFGTAWSMFHCVLKRKKKDWFSLVGALGYLLLPYHVYVVTESVDRSQILIWMVVPILAASLVKMSDTEKMFWKTGYGLTAVLALGIIGRLDGVAALTLLFLICVGGICRRQWQYPVIGILGVAMAYPTYMTWKRWLFDGSFAESGLEYTSIMEQGYSIGGLFSTYFYRNGHPGMGILLLGCLLFLLYQSFVKGKKICAKNDHIWLGAAALLTVMSLRYFPWDFVQRMGSWALGLVTLIGTPAVFFGYAQILLCVWSIEKCGAVLQLTDRTARMREGTVKKNGEK</sequence>
<keyword evidence="1" id="KW-1133">Transmembrane helix</keyword>
<keyword evidence="1" id="KW-0812">Transmembrane</keyword>
<feature type="transmembrane region" description="Helical" evidence="1">
    <location>
        <begin position="125"/>
        <end position="144"/>
    </location>
</feature>
<dbReference type="RefSeq" id="WP_227733707.1">
    <property type="nucleotide sequence ID" value="NZ_JAJEPV010000041.1"/>
</dbReference>
<accession>A0AAE3A2K1</accession>
<proteinExistence type="predicted"/>
<feature type="transmembrane region" description="Helical" evidence="1">
    <location>
        <begin position="6"/>
        <end position="25"/>
    </location>
</feature>
<feature type="transmembrane region" description="Helical" evidence="1">
    <location>
        <begin position="243"/>
        <end position="269"/>
    </location>
</feature>
<keyword evidence="3" id="KW-1185">Reference proteome</keyword>
<feature type="transmembrane region" description="Helical" evidence="1">
    <location>
        <begin position="32"/>
        <end position="52"/>
    </location>
</feature>